<reference evidence="2 3" key="1">
    <citation type="submission" date="2014-09" db="EMBL/GenBank/DDBJ databases">
        <authorList>
            <person name="Grob C."/>
            <person name="Taubert M."/>
            <person name="Howat A.M."/>
            <person name="Burns O.J."/>
            <person name="Dixon J.L."/>
            <person name="Chen Y."/>
            <person name="Murrell J.C."/>
        </authorList>
    </citation>
    <scope>NUCLEOTIDE SEQUENCE [LARGE SCALE GENOMIC DNA]</scope>
    <source>
        <strain evidence="2">L4</strain>
    </source>
</reference>
<proteinExistence type="predicted"/>
<dbReference type="SUPFAM" id="SSF141371">
    <property type="entry name" value="PilZ domain-like"/>
    <property type="match status" value="1"/>
</dbReference>
<dbReference type="InterPro" id="IPR019825">
    <property type="entry name" value="Lectin_legB_Mn/Ca_BS"/>
</dbReference>
<name>A0A0A0BBI1_9GAMM</name>
<dbReference type="GO" id="GO:0035438">
    <property type="term" value="F:cyclic-di-GMP binding"/>
    <property type="evidence" value="ECO:0007669"/>
    <property type="project" value="InterPro"/>
</dbReference>
<dbReference type="Pfam" id="PF07238">
    <property type="entry name" value="PilZ"/>
    <property type="match status" value="1"/>
</dbReference>
<dbReference type="AlphaFoldDB" id="A0A0A0BBI1"/>
<comment type="caution">
    <text evidence="2">The sequence shown here is derived from an EMBL/GenBank/DDBJ whole genome shotgun (WGS) entry which is preliminary data.</text>
</comment>
<dbReference type="Gene3D" id="2.40.10.220">
    <property type="entry name" value="predicted glycosyltransferase like domains"/>
    <property type="match status" value="1"/>
</dbReference>
<feature type="domain" description="PilZ" evidence="1">
    <location>
        <begin position="12"/>
        <end position="103"/>
    </location>
</feature>
<gene>
    <name evidence="2" type="ORF">LP43_2280</name>
</gene>
<dbReference type="STRING" id="392484.LP43_2280"/>
<dbReference type="InterPro" id="IPR009875">
    <property type="entry name" value="PilZ_domain"/>
</dbReference>
<evidence type="ECO:0000313" key="2">
    <source>
        <dbReference type="EMBL" id="KGM05968.1"/>
    </source>
</evidence>
<dbReference type="PROSITE" id="PS00307">
    <property type="entry name" value="LECTIN_LEGUME_BETA"/>
    <property type="match status" value="1"/>
</dbReference>
<dbReference type="EMBL" id="JRQD01000006">
    <property type="protein sequence ID" value="KGM05968.1"/>
    <property type="molecule type" value="Genomic_DNA"/>
</dbReference>
<dbReference type="Proteomes" id="UP000029999">
    <property type="component" value="Unassembled WGS sequence"/>
</dbReference>
<evidence type="ECO:0000313" key="3">
    <source>
        <dbReference type="Proteomes" id="UP000029999"/>
    </source>
</evidence>
<sequence>MEQNMASHDYDEKRSFIRMQVKTSLRFSVQGSNTTQHQGVSHDLSATGLLMGSDFSLEEGDKITVTIATDNERFEPFTAQGSVIRVEPNDSENQRYLISVEFDTDE</sequence>
<protein>
    <recommendedName>
        <fullName evidence="1">PilZ domain-containing protein</fullName>
    </recommendedName>
</protein>
<organism evidence="2 3">
    <name type="scientific">Methylophaga thiooxydans</name>
    <dbReference type="NCBI Taxonomy" id="392484"/>
    <lineage>
        <taxon>Bacteria</taxon>
        <taxon>Pseudomonadati</taxon>
        <taxon>Pseudomonadota</taxon>
        <taxon>Gammaproteobacteria</taxon>
        <taxon>Thiotrichales</taxon>
        <taxon>Piscirickettsiaceae</taxon>
        <taxon>Methylophaga</taxon>
    </lineage>
</organism>
<accession>A0A0A0BBI1</accession>
<evidence type="ECO:0000259" key="1">
    <source>
        <dbReference type="Pfam" id="PF07238"/>
    </source>
</evidence>